<dbReference type="PANTHER" id="PTHR47163:SF2">
    <property type="entry name" value="SI:DKEY-17M8.2"/>
    <property type="match status" value="1"/>
</dbReference>
<evidence type="ECO:0000313" key="2">
    <source>
        <dbReference type="EMBL" id="TMM29845.1"/>
    </source>
</evidence>
<dbReference type="OrthoDB" id="9783459at2"/>
<protein>
    <submittedName>
        <fullName evidence="2">IS1595 family transposase</fullName>
    </submittedName>
</protein>
<dbReference type="RefSeq" id="WP_138535695.1">
    <property type="nucleotide sequence ID" value="NZ_VANR01000004.1"/>
</dbReference>
<dbReference type="Proteomes" id="UP000307140">
    <property type="component" value="Unassembled WGS sequence"/>
</dbReference>
<sequence>MNFKSLPQLLDYFKEESTCIEYYEQIRWQGEPTCPHCEADKPYRTTRGFKCSNNECYKKFTVKVGTIFHNSKIPLRIWFASIFLATTHKKGISSVQLALDLGITQKSAWFVLHRIREMLKDKSPRMLGDTKTVEVDEAYIGGKEGNKHLNKKRSYKNKDLTNEGKVFTPKKTVVGIIERNGKVVLKHVPNAELKNMGEFISKHVPKGSTIYSDEAPVYNHLKRHYTHDSVKHALNIYVEGTVHTNTIENFWSVLKRGLYGVYHQVSDKYLERYLDEYSARFNTRHLSSNDRFVKFLNDSESALSYKELTAIN</sequence>
<dbReference type="NCBIfam" id="NF033547">
    <property type="entry name" value="transpos_IS1595"/>
    <property type="match status" value="1"/>
</dbReference>
<dbReference type="Pfam" id="PF12762">
    <property type="entry name" value="DDE_Tnp_IS1595"/>
    <property type="match status" value="1"/>
</dbReference>
<keyword evidence="3" id="KW-1185">Reference proteome</keyword>
<dbReference type="InterPro" id="IPR024442">
    <property type="entry name" value="Transposase_Zn_ribbon"/>
</dbReference>
<dbReference type="AlphaFoldDB" id="A0A5S3N3G0"/>
<accession>A0A5S3N3G0</accession>
<dbReference type="PANTHER" id="PTHR47163">
    <property type="entry name" value="DDE_TNP_IS1595 DOMAIN-CONTAINING PROTEIN"/>
    <property type="match status" value="1"/>
</dbReference>
<feature type="domain" description="ISXO2-like transposase" evidence="1">
    <location>
        <begin position="125"/>
        <end position="282"/>
    </location>
</feature>
<evidence type="ECO:0000313" key="3">
    <source>
        <dbReference type="Proteomes" id="UP000307140"/>
    </source>
</evidence>
<dbReference type="Pfam" id="PF12760">
    <property type="entry name" value="Zn_ribbon_IS1595"/>
    <property type="match status" value="1"/>
</dbReference>
<dbReference type="SMART" id="SM01126">
    <property type="entry name" value="DDE_Tnp_IS1595"/>
    <property type="match status" value="1"/>
</dbReference>
<gene>
    <name evidence="2" type="ORF">FDT66_08200</name>
</gene>
<name>A0A5S3N3G0_9FLAO</name>
<dbReference type="InterPro" id="IPR053164">
    <property type="entry name" value="IS1016-like_transposase"/>
</dbReference>
<dbReference type="InterPro" id="IPR024445">
    <property type="entry name" value="Tnp_ISXO2-like"/>
</dbReference>
<dbReference type="EMBL" id="VANR01000004">
    <property type="protein sequence ID" value="TMM29845.1"/>
    <property type="molecule type" value="Genomic_DNA"/>
</dbReference>
<organism evidence="2 3">
    <name type="scientific">Polaribacter aestuariivivens</name>
    <dbReference type="NCBI Taxonomy" id="2304626"/>
    <lineage>
        <taxon>Bacteria</taxon>
        <taxon>Pseudomonadati</taxon>
        <taxon>Bacteroidota</taxon>
        <taxon>Flavobacteriia</taxon>
        <taxon>Flavobacteriales</taxon>
        <taxon>Flavobacteriaceae</taxon>
    </lineage>
</organism>
<reference evidence="2 3" key="1">
    <citation type="submission" date="2019-05" db="EMBL/GenBank/DDBJ databases">
        <title>Polaribacter aestuariivivens sp. nov., isolated from a tidal flat.</title>
        <authorList>
            <person name="Yoon J.-H."/>
        </authorList>
    </citation>
    <scope>NUCLEOTIDE SEQUENCE [LARGE SCALE GENOMIC DNA]</scope>
    <source>
        <strain evidence="2 3">DBTF-3</strain>
    </source>
</reference>
<comment type="caution">
    <text evidence="2">The sequence shown here is derived from an EMBL/GenBank/DDBJ whole genome shotgun (WGS) entry which is preliminary data.</text>
</comment>
<evidence type="ECO:0000259" key="1">
    <source>
        <dbReference type="SMART" id="SM01126"/>
    </source>
</evidence>
<proteinExistence type="predicted"/>